<keyword evidence="1" id="KW-0732">Signal</keyword>
<organism evidence="6 7">
    <name type="scientific">Cytobacillus mangrovibacter</name>
    <dbReference type="NCBI Taxonomy" id="3299024"/>
    <lineage>
        <taxon>Bacteria</taxon>
        <taxon>Bacillati</taxon>
        <taxon>Bacillota</taxon>
        <taxon>Bacilli</taxon>
        <taxon>Bacillales</taxon>
        <taxon>Bacillaceae</taxon>
        <taxon>Cytobacillus</taxon>
    </lineage>
</organism>
<evidence type="ECO:0000313" key="7">
    <source>
        <dbReference type="Proteomes" id="UP001601058"/>
    </source>
</evidence>
<dbReference type="SMART" id="SM00646">
    <property type="entry name" value="Ami_3"/>
    <property type="match status" value="1"/>
</dbReference>
<keyword evidence="3" id="KW-0961">Cell wall biogenesis/degradation</keyword>
<evidence type="ECO:0000256" key="2">
    <source>
        <dbReference type="ARBA" id="ARBA00022801"/>
    </source>
</evidence>
<dbReference type="PROSITE" id="PS51781">
    <property type="entry name" value="SH3B"/>
    <property type="match status" value="1"/>
</dbReference>
<evidence type="ECO:0000259" key="4">
    <source>
        <dbReference type="PROSITE" id="PS51272"/>
    </source>
</evidence>
<feature type="domain" description="SLH" evidence="4">
    <location>
        <begin position="26"/>
        <end position="89"/>
    </location>
</feature>
<evidence type="ECO:0000256" key="3">
    <source>
        <dbReference type="ARBA" id="ARBA00023316"/>
    </source>
</evidence>
<proteinExistence type="predicted"/>
<dbReference type="GO" id="GO:0008745">
    <property type="term" value="F:N-acetylmuramoyl-L-alanine amidase activity"/>
    <property type="evidence" value="ECO:0007669"/>
    <property type="project" value="UniProtKB-EC"/>
</dbReference>
<reference evidence="6 7" key="1">
    <citation type="submission" date="2024-08" db="EMBL/GenBank/DDBJ databases">
        <title>Two novel Cytobacillus novel species.</title>
        <authorList>
            <person name="Liu G."/>
        </authorList>
    </citation>
    <scope>NUCLEOTIDE SEQUENCE [LARGE SCALE GENOMIC DNA]</scope>
    <source>
        <strain evidence="6 7">FJAT-53684</strain>
    </source>
</reference>
<dbReference type="InterPro" id="IPR001119">
    <property type="entry name" value="SLH_dom"/>
</dbReference>
<comment type="caution">
    <text evidence="6">The sequence shown here is derived from an EMBL/GenBank/DDBJ whole genome shotgun (WGS) entry which is preliminary data.</text>
</comment>
<keyword evidence="7" id="KW-1185">Reference proteome</keyword>
<evidence type="ECO:0000259" key="5">
    <source>
        <dbReference type="PROSITE" id="PS51781"/>
    </source>
</evidence>
<dbReference type="Pfam" id="PF01520">
    <property type="entry name" value="Amidase_3"/>
    <property type="match status" value="1"/>
</dbReference>
<dbReference type="SMART" id="SM00287">
    <property type="entry name" value="SH3b"/>
    <property type="match status" value="1"/>
</dbReference>
<dbReference type="Gene3D" id="3.40.630.40">
    <property type="entry name" value="Zn-dependent exopeptidases"/>
    <property type="match status" value="1"/>
</dbReference>
<dbReference type="PANTHER" id="PTHR30404:SF0">
    <property type="entry name" value="N-ACETYLMURAMOYL-L-ALANINE AMIDASE AMIC"/>
    <property type="match status" value="1"/>
</dbReference>
<dbReference type="Proteomes" id="UP001601058">
    <property type="component" value="Unassembled WGS sequence"/>
</dbReference>
<gene>
    <name evidence="6" type="ORF">ACFYKT_08905</name>
</gene>
<dbReference type="EC" id="3.5.1.28" evidence="6"/>
<dbReference type="SUPFAM" id="SSF53187">
    <property type="entry name" value="Zn-dependent exopeptidases"/>
    <property type="match status" value="1"/>
</dbReference>
<accession>A0ABW6K0C7</accession>
<evidence type="ECO:0000256" key="1">
    <source>
        <dbReference type="ARBA" id="ARBA00022729"/>
    </source>
</evidence>
<dbReference type="InterPro" id="IPR003646">
    <property type="entry name" value="SH3-like_bac-type"/>
</dbReference>
<dbReference type="Pfam" id="PF08239">
    <property type="entry name" value="SH3_3"/>
    <property type="match status" value="1"/>
</dbReference>
<dbReference type="RefSeq" id="WP_389218467.1">
    <property type="nucleotide sequence ID" value="NZ_JBIACJ010000004.1"/>
</dbReference>
<feature type="domain" description="SLH" evidence="4">
    <location>
        <begin position="146"/>
        <end position="209"/>
    </location>
</feature>
<dbReference type="InterPro" id="IPR050695">
    <property type="entry name" value="N-acetylmuramoyl_amidase_3"/>
</dbReference>
<feature type="domain" description="SLH" evidence="4">
    <location>
        <begin position="90"/>
        <end position="145"/>
    </location>
</feature>
<evidence type="ECO:0000313" key="6">
    <source>
        <dbReference type="EMBL" id="MFE8696453.1"/>
    </source>
</evidence>
<dbReference type="Pfam" id="PF00395">
    <property type="entry name" value="SLH"/>
    <property type="match status" value="3"/>
</dbReference>
<dbReference type="PROSITE" id="PS51272">
    <property type="entry name" value="SLH"/>
    <property type="match status" value="3"/>
</dbReference>
<protein>
    <submittedName>
        <fullName evidence="6">N-acetylmuramoyl-L-alanine amidase</fullName>
        <ecNumber evidence="6">3.5.1.28</ecNumber>
    </submittedName>
</protein>
<dbReference type="Gene3D" id="2.30.30.40">
    <property type="entry name" value="SH3 Domains"/>
    <property type="match status" value="1"/>
</dbReference>
<dbReference type="PANTHER" id="PTHR30404">
    <property type="entry name" value="N-ACETYLMURAMOYL-L-ALANINE AMIDASE"/>
    <property type="match status" value="1"/>
</dbReference>
<dbReference type="EMBL" id="JBIACJ010000004">
    <property type="protein sequence ID" value="MFE8696453.1"/>
    <property type="molecule type" value="Genomic_DNA"/>
</dbReference>
<dbReference type="CDD" id="cd02696">
    <property type="entry name" value="MurNAc-LAA"/>
    <property type="match status" value="1"/>
</dbReference>
<keyword evidence="2 6" id="KW-0378">Hydrolase</keyword>
<name>A0ABW6K0C7_9BACI</name>
<feature type="domain" description="SH3b" evidence="5">
    <location>
        <begin position="213"/>
        <end position="275"/>
    </location>
</feature>
<dbReference type="InterPro" id="IPR002508">
    <property type="entry name" value="MurNAc-LAA_cat"/>
</dbReference>
<sequence>MLNRIYLRKISILVAICLMVISMGEKSFAANMNDIPAKYSSEINYLINHQIITGYPDKTFKPNNNVTREEAVTMVGRAIGLNGQQRETSYDDVKKESSYASGYIQSAFEKGLLTGLFEKSFKPKEKITRGEMAFLLSRAFQLTVAEDVFFSDVPRSGPQYDAINAIVNAGIGNGYGDGTFGPSKAITRWEFSLLVARGLEPTFRVSSSDLVPEGEFVVTADSLNVRSGPGTEFSILGSLPLGTKVISYKAEGDWVFAEGNQIKGYLHKAYLSKPSTSNKIIAIDAGHGGTDPGAYGNGVTEKELNLAVALLVQKKLEKNGIQVFMTRTDDTFVPLADRVSKSVKANADTFVSIHGNSNTSSSPNGTETYYSTAALNTRAENSKKLAGFIQERLHKALGTSDRGIKQAGFHVIHKNPLPSVLVELGFLSNAGDAKKLASDEYREKAAEAITEGIIDYYNWKN</sequence>